<gene>
    <name evidence="4" type="ORF">CW740_10265</name>
</gene>
<dbReference type="OrthoDB" id="1117124at2"/>
<keyword evidence="1" id="KW-0812">Transmembrane</keyword>
<dbReference type="PANTHER" id="PTHR23526:SF2">
    <property type="entry name" value="MAJOR FACILITATOR SUPERFAMILY (MFS) PROFILE DOMAIN-CONTAINING PROTEIN"/>
    <property type="match status" value="1"/>
</dbReference>
<evidence type="ECO:0000313" key="4">
    <source>
        <dbReference type="EMBL" id="AUD79604.1"/>
    </source>
</evidence>
<dbReference type="RefSeq" id="WP_106647411.1">
    <property type="nucleotide sequence ID" value="NZ_BMGO01000001.1"/>
</dbReference>
<protein>
    <submittedName>
        <fullName evidence="4">MFS transporter</fullName>
    </submittedName>
</protein>
<keyword evidence="3" id="KW-0472">Membrane</keyword>
<dbReference type="AlphaFoldDB" id="A0A2K9AKY7"/>
<dbReference type="Pfam" id="PF07690">
    <property type="entry name" value="MFS_1"/>
    <property type="match status" value="1"/>
</dbReference>
<sequence length="460" mass="48345">MTESSKAQSNSTDTASTLEAVYQSLTSEDDGRVCKDIPDSACRHQPKNVVTHIISLTSTKIADGLIDPKLILSWLLSALGASSFMIGLLVPIREAGALLPQLFTAGALRRLPQRKWAWAAGSFVQGACAVGMALSAIFLEATTAGWAILGLLAVLAIARSVCSVSYKDVLGKTVSKSMRGRTTGLAASIAAGAVIAYALLLSSGLIEKQSLVLAGLLVAGALWIFASVMFSSLAEESGATEGGGNPLTVARENFSLLVKDKQLIRFIIVRGLLIATALAPPFMVALSGNSESGNDLQQSGLQQSGFSNLLSGLGPLVLASALASLLSSYIWGHLSDRSSRKVLIYSGLFAALALVLTAGFDWQGWLQISAVLPGLLFLLMIAYHGVRLGRSTHLVDMADAENRAAYTALSNTIIGILLLAGAVFSVIAEYFGLRAVMIVMAIMCLLSSWVALGLKEVQQE</sequence>
<name>A0A2K9AKY7_9GAMM</name>
<dbReference type="KEGG" id="kpd:CW740_10265"/>
<evidence type="ECO:0000256" key="1">
    <source>
        <dbReference type="ARBA" id="ARBA00022692"/>
    </source>
</evidence>
<keyword evidence="5" id="KW-1185">Reference proteome</keyword>
<accession>A0A2K9AKY7</accession>
<evidence type="ECO:0000256" key="2">
    <source>
        <dbReference type="ARBA" id="ARBA00022989"/>
    </source>
</evidence>
<dbReference type="GO" id="GO:0022857">
    <property type="term" value="F:transmembrane transporter activity"/>
    <property type="evidence" value="ECO:0007669"/>
    <property type="project" value="InterPro"/>
</dbReference>
<dbReference type="EMBL" id="CP025120">
    <property type="protein sequence ID" value="AUD79604.1"/>
    <property type="molecule type" value="Genomic_DNA"/>
</dbReference>
<evidence type="ECO:0000256" key="3">
    <source>
        <dbReference type="ARBA" id="ARBA00023136"/>
    </source>
</evidence>
<organism evidence="4 5">
    <name type="scientific">Kangiella profundi</name>
    <dbReference type="NCBI Taxonomy" id="1561924"/>
    <lineage>
        <taxon>Bacteria</taxon>
        <taxon>Pseudomonadati</taxon>
        <taxon>Pseudomonadota</taxon>
        <taxon>Gammaproteobacteria</taxon>
        <taxon>Kangiellales</taxon>
        <taxon>Kangiellaceae</taxon>
        <taxon>Kangiella</taxon>
    </lineage>
</organism>
<dbReference type="InterPro" id="IPR011701">
    <property type="entry name" value="MFS"/>
</dbReference>
<dbReference type="InterPro" id="IPR036259">
    <property type="entry name" value="MFS_trans_sf"/>
</dbReference>
<dbReference type="SUPFAM" id="SSF103473">
    <property type="entry name" value="MFS general substrate transporter"/>
    <property type="match status" value="1"/>
</dbReference>
<evidence type="ECO:0000313" key="5">
    <source>
        <dbReference type="Proteomes" id="UP000232693"/>
    </source>
</evidence>
<dbReference type="Gene3D" id="1.20.1250.20">
    <property type="entry name" value="MFS general substrate transporter like domains"/>
    <property type="match status" value="1"/>
</dbReference>
<dbReference type="Proteomes" id="UP000232693">
    <property type="component" value="Chromosome"/>
</dbReference>
<reference evidence="4 5" key="1">
    <citation type="submission" date="2017-12" db="EMBL/GenBank/DDBJ databases">
        <title>Kangiella profundi FT102 completed genome.</title>
        <authorList>
            <person name="Xu J."/>
            <person name="Wang J."/>
            <person name="Lu Y."/>
        </authorList>
    </citation>
    <scope>NUCLEOTIDE SEQUENCE [LARGE SCALE GENOMIC DNA]</scope>
    <source>
        <strain evidence="4 5">FT102</strain>
    </source>
</reference>
<keyword evidence="2" id="KW-1133">Transmembrane helix</keyword>
<dbReference type="InterPro" id="IPR052528">
    <property type="entry name" value="Sugar_transport-like"/>
</dbReference>
<proteinExistence type="predicted"/>
<dbReference type="PANTHER" id="PTHR23526">
    <property type="entry name" value="INTEGRAL MEMBRANE TRANSPORT PROTEIN-RELATED"/>
    <property type="match status" value="1"/>
</dbReference>